<dbReference type="RefSeq" id="XP_031854436.1">
    <property type="nucleotide sequence ID" value="XM_031998545.1"/>
</dbReference>
<dbReference type="Gene3D" id="3.40.50.720">
    <property type="entry name" value="NAD(P)-binding Rossmann-like Domain"/>
    <property type="match status" value="1"/>
</dbReference>
<keyword evidence="5" id="KW-0812">Transmembrane</keyword>
<keyword evidence="5" id="KW-0472">Membrane</keyword>
<evidence type="ECO:0000313" key="7">
    <source>
        <dbReference type="Proteomes" id="UP000398389"/>
    </source>
</evidence>
<protein>
    <recommendedName>
        <fullName evidence="8">NADPH-dependent 1-acyldihydroxyacetone phosphate reductase</fullName>
    </recommendedName>
</protein>
<evidence type="ECO:0000313" key="6">
    <source>
        <dbReference type="EMBL" id="VVT53947.1"/>
    </source>
</evidence>
<dbReference type="InterPro" id="IPR002347">
    <property type="entry name" value="SDR_fam"/>
</dbReference>
<dbReference type="PROSITE" id="PS00061">
    <property type="entry name" value="ADH_SHORT"/>
    <property type="match status" value="1"/>
</dbReference>
<keyword evidence="2" id="KW-0521">NADP</keyword>
<keyword evidence="3" id="KW-0560">Oxidoreductase</keyword>
<sequence>MAKNYLSESYSSVPSSLKTALVTGASSGIGKALARELFVKGYAVFAGARRVEEMSDLSNLGITTVSLDVTNKESIENVINLIKEQTGRLDILFNNAGTSCTFPVTDLKLEDAKSCFDVNFFGVIQVTQAAIPLLKETKGTIVQTGSVAAILPFPFGSIYASSKAALQQFSNVLRIELKPFDIKVVVLTVAAVNTNIADTRPLPQNSWYYEIEEGIQSRRSMAKDNAPMEPDVFARKVVPQIICSNPKRTIWSGRHAWLLWLLSLFPRFFVELIFYYKFQLAKLHSYKNKKNLSL</sequence>
<dbReference type="GO" id="GO:0019433">
    <property type="term" value="P:triglyceride catabolic process"/>
    <property type="evidence" value="ECO:0007669"/>
    <property type="project" value="TreeGrafter"/>
</dbReference>
<evidence type="ECO:0000256" key="4">
    <source>
        <dbReference type="RuleBase" id="RU000363"/>
    </source>
</evidence>
<dbReference type="SUPFAM" id="SSF51735">
    <property type="entry name" value="NAD(P)-binding Rossmann-fold domains"/>
    <property type="match status" value="1"/>
</dbReference>
<dbReference type="GO" id="GO:0006654">
    <property type="term" value="P:phosphatidic acid biosynthetic process"/>
    <property type="evidence" value="ECO:0007669"/>
    <property type="project" value="TreeGrafter"/>
</dbReference>
<proteinExistence type="inferred from homology"/>
<reference evidence="6 7" key="1">
    <citation type="submission" date="2019-09" db="EMBL/GenBank/DDBJ databases">
        <authorList>
            <person name="Brejova B."/>
        </authorList>
    </citation>
    <scope>NUCLEOTIDE SEQUENCE [LARGE SCALE GENOMIC DNA]</scope>
</reference>
<dbReference type="GO" id="GO:0000140">
    <property type="term" value="F:acylglycerone-phosphate reductase (NADP+) activity"/>
    <property type="evidence" value="ECO:0007669"/>
    <property type="project" value="TreeGrafter"/>
</dbReference>
<dbReference type="InterPro" id="IPR020904">
    <property type="entry name" value="Sc_DH/Rdtase_CS"/>
</dbReference>
<organism evidence="6 7">
    <name type="scientific">Magnusiomyces paraingens</name>
    <dbReference type="NCBI Taxonomy" id="2606893"/>
    <lineage>
        <taxon>Eukaryota</taxon>
        <taxon>Fungi</taxon>
        <taxon>Dikarya</taxon>
        <taxon>Ascomycota</taxon>
        <taxon>Saccharomycotina</taxon>
        <taxon>Dipodascomycetes</taxon>
        <taxon>Dipodascales</taxon>
        <taxon>Dipodascaceae</taxon>
        <taxon>Magnusiomyces</taxon>
    </lineage>
</organism>
<evidence type="ECO:0000256" key="2">
    <source>
        <dbReference type="ARBA" id="ARBA00022857"/>
    </source>
</evidence>
<comment type="similarity">
    <text evidence="1 4">Belongs to the short-chain dehydrogenases/reductases (SDR) family.</text>
</comment>
<dbReference type="AlphaFoldDB" id="A0A5E8BWS3"/>
<dbReference type="PRINTS" id="PR00080">
    <property type="entry name" value="SDRFAMILY"/>
</dbReference>
<keyword evidence="7" id="KW-1185">Reference proteome</keyword>
<dbReference type="PRINTS" id="PR00081">
    <property type="entry name" value="GDHRDH"/>
</dbReference>
<dbReference type="GO" id="GO:0005783">
    <property type="term" value="C:endoplasmic reticulum"/>
    <property type="evidence" value="ECO:0007669"/>
    <property type="project" value="TreeGrafter"/>
</dbReference>
<accession>A0A5E8BWS3</accession>
<evidence type="ECO:0000256" key="1">
    <source>
        <dbReference type="ARBA" id="ARBA00006484"/>
    </source>
</evidence>
<evidence type="ECO:0008006" key="8">
    <source>
        <dbReference type="Google" id="ProtNLM"/>
    </source>
</evidence>
<dbReference type="GO" id="GO:0004806">
    <property type="term" value="F:triacylglycerol lipase activity"/>
    <property type="evidence" value="ECO:0007669"/>
    <property type="project" value="TreeGrafter"/>
</dbReference>
<dbReference type="CDD" id="cd05374">
    <property type="entry name" value="17beta-HSD-like_SDR_c"/>
    <property type="match status" value="1"/>
</dbReference>
<dbReference type="GeneID" id="43582645"/>
<name>A0A5E8BWS3_9ASCO</name>
<keyword evidence="5" id="KW-1133">Transmembrane helix</keyword>
<dbReference type="GO" id="GO:0005811">
    <property type="term" value="C:lipid droplet"/>
    <property type="evidence" value="ECO:0007669"/>
    <property type="project" value="TreeGrafter"/>
</dbReference>
<dbReference type="InterPro" id="IPR036291">
    <property type="entry name" value="NAD(P)-bd_dom_sf"/>
</dbReference>
<dbReference type="PANTHER" id="PTHR44169:SF6">
    <property type="entry name" value="NADPH-DEPENDENT 1-ACYLDIHYDROXYACETONE PHOSPHATE REDUCTASE"/>
    <property type="match status" value="1"/>
</dbReference>
<dbReference type="FunFam" id="3.40.50.720:FF:000261">
    <property type="entry name" value="NADPH-dependent 1-acyldihydroxyacetone phosphate reductase"/>
    <property type="match status" value="1"/>
</dbReference>
<dbReference type="PANTHER" id="PTHR44169">
    <property type="entry name" value="NADPH-DEPENDENT 1-ACYLDIHYDROXYACETONE PHOSPHATE REDUCTASE"/>
    <property type="match status" value="1"/>
</dbReference>
<feature type="transmembrane region" description="Helical" evidence="5">
    <location>
        <begin position="257"/>
        <end position="276"/>
    </location>
</feature>
<evidence type="ECO:0000256" key="5">
    <source>
        <dbReference type="SAM" id="Phobius"/>
    </source>
</evidence>
<dbReference type="EMBL" id="CABVLU010000003">
    <property type="protein sequence ID" value="VVT53947.1"/>
    <property type="molecule type" value="Genomic_DNA"/>
</dbReference>
<dbReference type="Pfam" id="PF00106">
    <property type="entry name" value="adh_short"/>
    <property type="match status" value="1"/>
</dbReference>
<dbReference type="Proteomes" id="UP000398389">
    <property type="component" value="Unassembled WGS sequence"/>
</dbReference>
<gene>
    <name evidence="6" type="ORF">SAPINGB_P003830</name>
</gene>
<evidence type="ECO:0000256" key="3">
    <source>
        <dbReference type="ARBA" id="ARBA00023002"/>
    </source>
</evidence>
<dbReference type="OrthoDB" id="2102561at2759"/>